<keyword evidence="1" id="KW-0812">Transmembrane</keyword>
<evidence type="ECO:0008006" key="4">
    <source>
        <dbReference type="Google" id="ProtNLM"/>
    </source>
</evidence>
<evidence type="ECO:0000256" key="1">
    <source>
        <dbReference type="SAM" id="Phobius"/>
    </source>
</evidence>
<dbReference type="InterPro" id="IPR014509">
    <property type="entry name" value="YjdF-like"/>
</dbReference>
<accession>A0A2H0TPY0</accession>
<comment type="caution">
    <text evidence="2">The sequence shown here is derived from an EMBL/GenBank/DDBJ whole genome shotgun (WGS) entry which is preliminary data.</text>
</comment>
<keyword evidence="1" id="KW-0472">Membrane</keyword>
<feature type="transmembrane region" description="Helical" evidence="1">
    <location>
        <begin position="113"/>
        <end position="132"/>
    </location>
</feature>
<gene>
    <name evidence="2" type="ORF">COU35_03675</name>
</gene>
<keyword evidence="1" id="KW-1133">Transmembrane helix</keyword>
<evidence type="ECO:0000313" key="2">
    <source>
        <dbReference type="EMBL" id="PIR74211.1"/>
    </source>
</evidence>
<dbReference type="EMBL" id="PFCB01000027">
    <property type="protein sequence ID" value="PIR74211.1"/>
    <property type="molecule type" value="Genomic_DNA"/>
</dbReference>
<feature type="transmembrane region" description="Helical" evidence="1">
    <location>
        <begin position="12"/>
        <end position="35"/>
    </location>
</feature>
<organism evidence="2 3">
    <name type="scientific">Candidatus Magasanikbacteria bacterium CG10_big_fil_rev_8_21_14_0_10_47_10</name>
    <dbReference type="NCBI Taxonomy" id="1974652"/>
    <lineage>
        <taxon>Bacteria</taxon>
        <taxon>Candidatus Magasanikiibacteriota</taxon>
    </lineage>
</organism>
<dbReference type="AlphaFoldDB" id="A0A2H0TPY0"/>
<feature type="transmembrane region" description="Helical" evidence="1">
    <location>
        <begin position="41"/>
        <end position="58"/>
    </location>
</feature>
<proteinExistence type="predicted"/>
<feature type="transmembrane region" description="Helical" evidence="1">
    <location>
        <begin position="70"/>
        <end position="93"/>
    </location>
</feature>
<reference evidence="3" key="1">
    <citation type="submission" date="2017-09" db="EMBL/GenBank/DDBJ databases">
        <title>Depth-based differentiation of microbial function through sediment-hosted aquifers and enrichment of novel symbionts in the deep terrestrial subsurface.</title>
        <authorList>
            <person name="Probst A.J."/>
            <person name="Ladd B."/>
            <person name="Jarett J.K."/>
            <person name="Geller-Mcgrath D.E."/>
            <person name="Sieber C.M.K."/>
            <person name="Emerson J.B."/>
            <person name="Anantharaman K."/>
            <person name="Thomas B.C."/>
            <person name="Malmstrom R."/>
            <person name="Stieglmeier M."/>
            <person name="Klingl A."/>
            <person name="Woyke T."/>
            <person name="Ryan C.M."/>
            <person name="Banfield J.F."/>
        </authorList>
    </citation>
    <scope>NUCLEOTIDE SEQUENCE [LARGE SCALE GENOMIC DNA]</scope>
</reference>
<protein>
    <recommendedName>
        <fullName evidence="4">VanZ-like domain-containing protein</fullName>
    </recommendedName>
</protein>
<sequence length="136" mass="15058">MNISIKNISKAFIPPSVLFAFHIFAIVVFNVYVVIQNFDMLMHFFGGASIGITAVLVYKELVRVNIINKLPVWLLVFLSVSVVALVASSWEFAEYLADTYLGTYMQAGLPDTMGDMALGIVGGLVSSFLISMRDRR</sequence>
<dbReference type="Proteomes" id="UP000230154">
    <property type="component" value="Unassembled WGS sequence"/>
</dbReference>
<dbReference type="Pfam" id="PF09997">
    <property type="entry name" value="DUF2238"/>
    <property type="match status" value="1"/>
</dbReference>
<name>A0A2H0TPY0_9BACT</name>
<evidence type="ECO:0000313" key="3">
    <source>
        <dbReference type="Proteomes" id="UP000230154"/>
    </source>
</evidence>